<organism evidence="1 2">
    <name type="scientific">Clostridium formicaceticum</name>
    <dbReference type="NCBI Taxonomy" id="1497"/>
    <lineage>
        <taxon>Bacteria</taxon>
        <taxon>Bacillati</taxon>
        <taxon>Bacillota</taxon>
        <taxon>Clostridia</taxon>
        <taxon>Eubacteriales</taxon>
        <taxon>Clostridiaceae</taxon>
        <taxon>Clostridium</taxon>
    </lineage>
</organism>
<evidence type="ECO:0000313" key="2">
    <source>
        <dbReference type="Proteomes" id="UP000192478"/>
    </source>
</evidence>
<proteinExistence type="predicted"/>
<dbReference type="EMBL" id="CP020559">
    <property type="protein sequence ID" value="ARE89004.1"/>
    <property type="molecule type" value="Genomic_DNA"/>
</dbReference>
<name>A0AAC9RNL0_9CLOT</name>
<protein>
    <submittedName>
        <fullName evidence="1">Uncharacterized protein</fullName>
    </submittedName>
</protein>
<dbReference type="InterPro" id="IPR023090">
    <property type="entry name" value="UPF0702_alpha/beta_dom_sf"/>
</dbReference>
<dbReference type="AlphaFoldDB" id="A0AAC9RNL0"/>
<dbReference type="Proteomes" id="UP000192478">
    <property type="component" value="Chromosome"/>
</dbReference>
<dbReference type="RefSeq" id="WP_156778680.1">
    <property type="nucleotide sequence ID" value="NZ_CP017603.1"/>
</dbReference>
<evidence type="ECO:0000313" key="1">
    <source>
        <dbReference type="EMBL" id="ARE89004.1"/>
    </source>
</evidence>
<accession>A0AAC9RNL0</accession>
<reference evidence="1 2" key="1">
    <citation type="submission" date="2017-03" db="EMBL/GenBank/DDBJ databases">
        <title>Complete sequence of Clostridium formicaceticum DSM 92.</title>
        <authorList>
            <person name="Poehlein A."/>
            <person name="Karl M."/>
            <person name="Bengelsdorf F.R."/>
            <person name="Duerre P."/>
            <person name="Daniel R."/>
        </authorList>
    </citation>
    <scope>NUCLEOTIDE SEQUENCE [LARGE SCALE GENOMIC DNA]</scope>
    <source>
        <strain evidence="1 2">DSM 92</strain>
    </source>
</reference>
<gene>
    <name evidence="1" type="ORF">CLFO_34100</name>
</gene>
<dbReference type="Gene3D" id="3.30.240.20">
    <property type="entry name" value="bsu07140 like domains"/>
    <property type="match status" value="1"/>
</dbReference>
<sequence>MREWLLSQLKLYGIEDVKDVFYAGVDSSQNLYVSRRNVKQETDGKYGIE</sequence>